<dbReference type="AlphaFoldDB" id="A0A816IM21"/>
<gene>
    <name evidence="1" type="ORF">DARMORV10_C03P74420.1</name>
</gene>
<accession>A0A816IM21</accession>
<proteinExistence type="predicted"/>
<protein>
    <submittedName>
        <fullName evidence="1">(rape) hypothetical protein</fullName>
    </submittedName>
</protein>
<sequence>MDGCHHFSSETTVAKPWDRRQELGTLIMAFRNFNHLLLIVLEIVEKEREREMCQASKKLR</sequence>
<dbReference type="Proteomes" id="UP001295469">
    <property type="component" value="Chromosome C03"/>
</dbReference>
<evidence type="ECO:0000313" key="1">
    <source>
        <dbReference type="EMBL" id="CAF1709446.1"/>
    </source>
</evidence>
<name>A0A816IM21_BRANA</name>
<organism evidence="1">
    <name type="scientific">Brassica napus</name>
    <name type="common">Rape</name>
    <dbReference type="NCBI Taxonomy" id="3708"/>
    <lineage>
        <taxon>Eukaryota</taxon>
        <taxon>Viridiplantae</taxon>
        <taxon>Streptophyta</taxon>
        <taxon>Embryophyta</taxon>
        <taxon>Tracheophyta</taxon>
        <taxon>Spermatophyta</taxon>
        <taxon>Magnoliopsida</taxon>
        <taxon>eudicotyledons</taxon>
        <taxon>Gunneridae</taxon>
        <taxon>Pentapetalae</taxon>
        <taxon>rosids</taxon>
        <taxon>malvids</taxon>
        <taxon>Brassicales</taxon>
        <taxon>Brassicaceae</taxon>
        <taxon>Brassiceae</taxon>
        <taxon>Brassica</taxon>
    </lineage>
</organism>
<dbReference type="EMBL" id="HG994367">
    <property type="protein sequence ID" value="CAF1709446.1"/>
    <property type="molecule type" value="Genomic_DNA"/>
</dbReference>
<reference evidence="1" key="1">
    <citation type="submission" date="2021-01" db="EMBL/GenBank/DDBJ databases">
        <authorList>
            <consortium name="Genoscope - CEA"/>
            <person name="William W."/>
        </authorList>
    </citation>
    <scope>NUCLEOTIDE SEQUENCE</scope>
</reference>